<comment type="similarity">
    <text evidence="1">Belongs to the prefoldin subunit beta family.</text>
</comment>
<evidence type="ECO:0000256" key="1">
    <source>
        <dbReference type="ARBA" id="ARBA00008045"/>
    </source>
</evidence>
<evidence type="ECO:0000256" key="2">
    <source>
        <dbReference type="ARBA" id="ARBA00023186"/>
    </source>
</evidence>
<gene>
    <name evidence="3" type="ORF">WICPIJ_006921</name>
</gene>
<dbReference type="FunFam" id="1.10.287.370:FF:000003">
    <property type="entry name" value="Prefoldin subunit 6"/>
    <property type="match status" value="1"/>
</dbReference>
<name>A0A9P8Q174_WICPI</name>
<proteinExistence type="inferred from homology"/>
<organism evidence="3 4">
    <name type="scientific">Wickerhamomyces pijperi</name>
    <name type="common">Yeast</name>
    <name type="synonym">Pichia pijperi</name>
    <dbReference type="NCBI Taxonomy" id="599730"/>
    <lineage>
        <taxon>Eukaryota</taxon>
        <taxon>Fungi</taxon>
        <taxon>Dikarya</taxon>
        <taxon>Ascomycota</taxon>
        <taxon>Saccharomycotina</taxon>
        <taxon>Saccharomycetes</taxon>
        <taxon>Phaffomycetales</taxon>
        <taxon>Wickerhamomycetaceae</taxon>
        <taxon>Wickerhamomyces</taxon>
    </lineage>
</organism>
<dbReference type="Gene3D" id="1.10.287.370">
    <property type="match status" value="1"/>
</dbReference>
<dbReference type="GO" id="GO:0005737">
    <property type="term" value="C:cytoplasm"/>
    <property type="evidence" value="ECO:0007669"/>
    <property type="project" value="TreeGrafter"/>
</dbReference>
<evidence type="ECO:0000313" key="3">
    <source>
        <dbReference type="EMBL" id="KAH3682118.1"/>
    </source>
</evidence>
<dbReference type="CDD" id="cd23161">
    <property type="entry name" value="Prefoldin_6"/>
    <property type="match status" value="1"/>
</dbReference>
<reference evidence="3" key="1">
    <citation type="journal article" date="2021" name="Open Biol.">
        <title>Shared evolutionary footprints suggest mitochondrial oxidative damage underlies multiple complex I losses in fungi.</title>
        <authorList>
            <person name="Schikora-Tamarit M.A."/>
            <person name="Marcet-Houben M."/>
            <person name="Nosek J."/>
            <person name="Gabaldon T."/>
        </authorList>
    </citation>
    <scope>NUCLEOTIDE SEQUENCE</scope>
    <source>
        <strain evidence="3">CBS2887</strain>
    </source>
</reference>
<dbReference type="AlphaFoldDB" id="A0A9P8Q174"/>
<dbReference type="InterPro" id="IPR002777">
    <property type="entry name" value="PFD_beta-like"/>
</dbReference>
<keyword evidence="4" id="KW-1185">Reference proteome</keyword>
<dbReference type="InterPro" id="IPR009053">
    <property type="entry name" value="Prefoldin"/>
</dbReference>
<keyword evidence="2" id="KW-0143">Chaperone</keyword>
<dbReference type="GO" id="GO:0051087">
    <property type="term" value="F:protein-folding chaperone binding"/>
    <property type="evidence" value="ECO:0007669"/>
    <property type="project" value="TreeGrafter"/>
</dbReference>
<dbReference type="SUPFAM" id="SSF46579">
    <property type="entry name" value="Prefoldin"/>
    <property type="match status" value="1"/>
</dbReference>
<protein>
    <recommendedName>
        <fullName evidence="5">Prefoldin subunit 6</fullName>
    </recommendedName>
</protein>
<evidence type="ECO:0000313" key="4">
    <source>
        <dbReference type="Proteomes" id="UP000774326"/>
    </source>
</evidence>
<dbReference type="OrthoDB" id="248120at2759"/>
<reference evidence="3" key="2">
    <citation type="submission" date="2021-01" db="EMBL/GenBank/DDBJ databases">
        <authorList>
            <person name="Schikora-Tamarit M.A."/>
        </authorList>
    </citation>
    <scope>NUCLEOTIDE SEQUENCE</scope>
    <source>
        <strain evidence="3">CBS2887</strain>
    </source>
</reference>
<evidence type="ECO:0008006" key="5">
    <source>
        <dbReference type="Google" id="ProtNLM"/>
    </source>
</evidence>
<dbReference type="GO" id="GO:0006457">
    <property type="term" value="P:protein folding"/>
    <property type="evidence" value="ECO:0007669"/>
    <property type="project" value="InterPro"/>
</dbReference>
<dbReference type="GO" id="GO:0051131">
    <property type="term" value="P:chaperone-mediated protein complex assembly"/>
    <property type="evidence" value="ECO:0007669"/>
    <property type="project" value="TreeGrafter"/>
</dbReference>
<comment type="caution">
    <text evidence="3">The sequence shown here is derived from an EMBL/GenBank/DDBJ whole genome shotgun (WGS) entry which is preliminary data.</text>
</comment>
<dbReference type="PANTHER" id="PTHR21431:SF0">
    <property type="entry name" value="PREFOLDIN SUBUNIT 6"/>
    <property type="match status" value="1"/>
</dbReference>
<dbReference type="PANTHER" id="PTHR21431">
    <property type="entry name" value="PREFOLDIN SUBUNIT 6"/>
    <property type="match status" value="1"/>
</dbReference>
<dbReference type="Pfam" id="PF01920">
    <property type="entry name" value="Prefoldin_2"/>
    <property type="match status" value="1"/>
</dbReference>
<dbReference type="GO" id="GO:0051082">
    <property type="term" value="F:unfolded protein binding"/>
    <property type="evidence" value="ECO:0007669"/>
    <property type="project" value="InterPro"/>
</dbReference>
<sequence length="121" mass="14147">MSAQEIEQISLKFNDLQTKLQESLSNRQTLETQHQENLIVLKEFDLLKDESAEPKVYKLTGSVLLPQDFSEAEMNVEKRLEFIKAEITKVDELIKKTQSDLESTRNQLVQIRTQQQQQLQQ</sequence>
<accession>A0A9P8Q174</accession>
<dbReference type="Proteomes" id="UP000774326">
    <property type="component" value="Unassembled WGS sequence"/>
</dbReference>
<dbReference type="EMBL" id="JAEUBG010003944">
    <property type="protein sequence ID" value="KAH3682118.1"/>
    <property type="molecule type" value="Genomic_DNA"/>
</dbReference>
<dbReference type="GO" id="GO:0016272">
    <property type="term" value="C:prefoldin complex"/>
    <property type="evidence" value="ECO:0007669"/>
    <property type="project" value="InterPro"/>
</dbReference>